<dbReference type="Proteomes" id="UP000650424">
    <property type="component" value="Unassembled WGS sequence"/>
</dbReference>
<evidence type="ECO:0000256" key="1">
    <source>
        <dbReference type="SAM" id="Phobius"/>
    </source>
</evidence>
<keyword evidence="1" id="KW-1133">Transmembrane helix</keyword>
<keyword evidence="1" id="KW-0472">Membrane</keyword>
<evidence type="ECO:0000313" key="3">
    <source>
        <dbReference type="Proteomes" id="UP000650424"/>
    </source>
</evidence>
<keyword evidence="1" id="KW-0812">Transmembrane</keyword>
<proteinExistence type="predicted"/>
<comment type="caution">
    <text evidence="2">The sequence shown here is derived from an EMBL/GenBank/DDBJ whole genome shotgun (WGS) entry which is preliminary data.</text>
</comment>
<organism evidence="2 3">
    <name type="scientific">Undibacterium hunanense</name>
    <dbReference type="NCBI Taxonomy" id="2762292"/>
    <lineage>
        <taxon>Bacteria</taxon>
        <taxon>Pseudomonadati</taxon>
        <taxon>Pseudomonadota</taxon>
        <taxon>Betaproteobacteria</taxon>
        <taxon>Burkholderiales</taxon>
        <taxon>Oxalobacteraceae</taxon>
        <taxon>Undibacterium</taxon>
    </lineage>
</organism>
<evidence type="ECO:0000313" key="2">
    <source>
        <dbReference type="EMBL" id="MBC3915871.1"/>
    </source>
</evidence>
<feature type="transmembrane region" description="Helical" evidence="1">
    <location>
        <begin position="83"/>
        <end position="105"/>
    </location>
</feature>
<dbReference type="RefSeq" id="WP_186945143.1">
    <property type="nucleotide sequence ID" value="NZ_JACOGF010000001.1"/>
</dbReference>
<dbReference type="EMBL" id="JACOGF010000001">
    <property type="protein sequence ID" value="MBC3915871.1"/>
    <property type="molecule type" value="Genomic_DNA"/>
</dbReference>
<name>A0ABR6ZIZ8_9BURK</name>
<gene>
    <name evidence="2" type="ORF">H8L32_00105</name>
</gene>
<feature type="transmembrane region" description="Helical" evidence="1">
    <location>
        <begin position="41"/>
        <end position="63"/>
    </location>
</feature>
<reference evidence="2 3" key="1">
    <citation type="submission" date="2020-08" db="EMBL/GenBank/DDBJ databases">
        <title>Novel species isolated from subtropical streams in China.</title>
        <authorList>
            <person name="Lu H."/>
        </authorList>
    </citation>
    <scope>NUCLEOTIDE SEQUENCE [LARGE SCALE GENOMIC DNA]</scope>
    <source>
        <strain evidence="2 3">CY18W</strain>
    </source>
</reference>
<protein>
    <submittedName>
        <fullName evidence="2">Uncharacterized protein</fullName>
    </submittedName>
</protein>
<sequence length="122" mass="13497">MGNTVFSEIKFWLMMLISFVLPFGLYSVLMMKRAISRQTTLLLGFALVAIAGLDVYILKILAAAAKLTPSLADDAVFVSEVSLALYILPVMFGGLGVNIISHVLVKHLDEANERFRKEHPDE</sequence>
<accession>A0ABR6ZIZ8</accession>
<feature type="transmembrane region" description="Helical" evidence="1">
    <location>
        <begin position="12"/>
        <end position="29"/>
    </location>
</feature>
<keyword evidence="3" id="KW-1185">Reference proteome</keyword>